<organism evidence="2 3">
    <name type="scientific">Mycolicibacterium vanbaalenii (strain DSM 7251 / JCM 13017 / BCRC 16820 / KCTC 9966 / NRRL B-24157 / PYR-1)</name>
    <name type="common">Mycobacterium vanbaalenii</name>
    <dbReference type="NCBI Taxonomy" id="350058"/>
    <lineage>
        <taxon>Bacteria</taxon>
        <taxon>Bacillati</taxon>
        <taxon>Actinomycetota</taxon>
        <taxon>Actinomycetes</taxon>
        <taxon>Mycobacteriales</taxon>
        <taxon>Mycobacteriaceae</taxon>
        <taxon>Mycolicibacterium</taxon>
    </lineage>
</organism>
<dbReference type="Gene3D" id="3.40.50.2300">
    <property type="match status" value="1"/>
</dbReference>
<dbReference type="eggNOG" id="COG0394">
    <property type="taxonomic scope" value="Bacteria"/>
</dbReference>
<proteinExistence type="predicted"/>
<evidence type="ECO:0000259" key="1">
    <source>
        <dbReference type="SMART" id="SM00226"/>
    </source>
</evidence>
<evidence type="ECO:0000313" key="2">
    <source>
        <dbReference type="EMBL" id="ABM12527.1"/>
    </source>
</evidence>
<dbReference type="Pfam" id="PF01451">
    <property type="entry name" value="LMWPc"/>
    <property type="match status" value="1"/>
</dbReference>
<dbReference type="InterPro" id="IPR036196">
    <property type="entry name" value="Ptyr_pPase_sf"/>
</dbReference>
<dbReference type="SUPFAM" id="SSF52788">
    <property type="entry name" value="Phosphotyrosine protein phosphatases I"/>
    <property type="match status" value="1"/>
</dbReference>
<gene>
    <name evidence="2" type="ordered locus">Mvan_1702</name>
</gene>
<dbReference type="EMBL" id="CP000511">
    <property type="protein sequence ID" value="ABM12527.1"/>
    <property type="molecule type" value="Genomic_DNA"/>
</dbReference>
<dbReference type="HOGENOM" id="CLU_071415_1_0_11"/>
<dbReference type="Proteomes" id="UP000009159">
    <property type="component" value="Chromosome"/>
</dbReference>
<evidence type="ECO:0000313" key="3">
    <source>
        <dbReference type="Proteomes" id="UP000009159"/>
    </source>
</evidence>
<keyword evidence="3" id="KW-1185">Reference proteome</keyword>
<dbReference type="SMART" id="SM00226">
    <property type="entry name" value="LMWPc"/>
    <property type="match status" value="1"/>
</dbReference>
<sequence>MADQLRIPDFEASSAGTRALVGYPIHEYAALVLEGLGGDVSGFVSRQLTPRIASSADLVLAMTREHRDAVLERAPKQLHRTFTVVEAARLASEFEARDVAALAELRSRLTASESIDILDPMGREAEVFAEVGEQIAGLLPPIMELCRRSARLAE</sequence>
<dbReference type="AlphaFoldDB" id="A1T5S7"/>
<feature type="domain" description="Phosphotyrosine protein phosphatase I" evidence="1">
    <location>
        <begin position="1"/>
        <end position="145"/>
    </location>
</feature>
<dbReference type="STRING" id="350058.Mvan_1702"/>
<dbReference type="KEGG" id="mva:Mvan_1702"/>
<protein>
    <submittedName>
        <fullName evidence="2">Protein tyrosine phosphatase</fullName>
    </submittedName>
</protein>
<dbReference type="InterPro" id="IPR023485">
    <property type="entry name" value="Ptyr_pPase"/>
</dbReference>
<name>A1T5S7_MYCVP</name>
<accession>A1T5S7</accession>
<reference evidence="2" key="1">
    <citation type="submission" date="2006-12" db="EMBL/GenBank/DDBJ databases">
        <title>Complete sequence of Mycobacterium vanbaalenii PYR-1.</title>
        <authorList>
            <consortium name="US DOE Joint Genome Institute"/>
            <person name="Copeland A."/>
            <person name="Lucas S."/>
            <person name="Lapidus A."/>
            <person name="Barry K."/>
            <person name="Detter J.C."/>
            <person name="Glavina del Rio T."/>
            <person name="Hammon N."/>
            <person name="Israni S."/>
            <person name="Dalin E."/>
            <person name="Tice H."/>
            <person name="Pitluck S."/>
            <person name="Singan V."/>
            <person name="Schmutz J."/>
            <person name="Larimer F."/>
            <person name="Land M."/>
            <person name="Hauser L."/>
            <person name="Kyrpides N."/>
            <person name="Anderson I.J."/>
            <person name="Miller C."/>
            <person name="Richardson P."/>
        </authorList>
    </citation>
    <scope>NUCLEOTIDE SEQUENCE [LARGE SCALE GENOMIC DNA]</scope>
    <source>
        <strain evidence="2">PYR-1</strain>
    </source>
</reference>